<gene>
    <name evidence="12" type="ORF">DFR41_102546</name>
</gene>
<dbReference type="InterPro" id="IPR059040">
    <property type="entry name" value="HH_CyaD-like"/>
</dbReference>
<dbReference type="Pfam" id="PF25988">
    <property type="entry name" value="HH_CyaD"/>
    <property type="match status" value="1"/>
</dbReference>
<keyword evidence="8" id="KW-0472">Membrane</keyword>
<keyword evidence="7" id="KW-1133">Transmembrane helix</keyword>
<protein>
    <recommendedName>
        <fullName evidence="9">Membrane fusion protein (MFP) family protein</fullName>
    </recommendedName>
</protein>
<evidence type="ECO:0000313" key="13">
    <source>
        <dbReference type="Proteomes" id="UP000255265"/>
    </source>
</evidence>
<dbReference type="InterPro" id="IPR010129">
    <property type="entry name" value="T1SS_HlyD"/>
</dbReference>
<evidence type="ECO:0000256" key="7">
    <source>
        <dbReference type="ARBA" id="ARBA00022989"/>
    </source>
</evidence>
<dbReference type="InterPro" id="IPR050739">
    <property type="entry name" value="MFP"/>
</dbReference>
<feature type="domain" description="CyaD-like alpha-helical hairpin" evidence="10">
    <location>
        <begin position="139"/>
        <end position="345"/>
    </location>
</feature>
<dbReference type="PANTHER" id="PTHR30386">
    <property type="entry name" value="MEMBRANE FUSION SUBUNIT OF EMRAB-TOLC MULTIDRUG EFFLUX PUMP"/>
    <property type="match status" value="1"/>
</dbReference>
<dbReference type="EMBL" id="QQAV01000002">
    <property type="protein sequence ID" value="RDI27499.1"/>
    <property type="molecule type" value="Genomic_DNA"/>
</dbReference>
<dbReference type="Proteomes" id="UP000255265">
    <property type="component" value="Unassembled WGS sequence"/>
</dbReference>
<dbReference type="Pfam" id="PF26002">
    <property type="entry name" value="Beta-barrel_AprE"/>
    <property type="match status" value="1"/>
</dbReference>
<evidence type="ECO:0000259" key="11">
    <source>
        <dbReference type="Pfam" id="PF26002"/>
    </source>
</evidence>
<dbReference type="PROSITE" id="PS00543">
    <property type="entry name" value="HLYD_FAMILY"/>
    <property type="match status" value="1"/>
</dbReference>
<keyword evidence="5 9" id="KW-0997">Cell inner membrane</keyword>
<feature type="domain" description="AprE-like beta-barrel" evidence="11">
    <location>
        <begin position="385"/>
        <end position="473"/>
    </location>
</feature>
<dbReference type="PANTHER" id="PTHR30386:SF27">
    <property type="entry name" value="MEMBRANE FUSION PROTEIN (MFP) FAMILY PROTEIN"/>
    <property type="match status" value="1"/>
</dbReference>
<accession>A0A370FM89</accession>
<dbReference type="Gene3D" id="2.40.50.100">
    <property type="match status" value="1"/>
</dbReference>
<evidence type="ECO:0000259" key="10">
    <source>
        <dbReference type="Pfam" id="PF25988"/>
    </source>
</evidence>
<comment type="caution">
    <text evidence="12">The sequence shown here is derived from an EMBL/GenBank/DDBJ whole genome shotgun (WGS) entry which is preliminary data.</text>
</comment>
<evidence type="ECO:0000256" key="8">
    <source>
        <dbReference type="ARBA" id="ARBA00023136"/>
    </source>
</evidence>
<sequence length="496" mass="54099">MSASQVGTASESVKPAHPAWELLGRYRAVFGAAWERRHELAGPARLTDEAAFLPAALSLQETPVHPAPRRLAWSIVVLFSVALVWSTVGQVDIVAVAQGKIIVSDRTKVVQPLERSVVRRVLVRDGDHVYAGQPLVELDPTQASADNASVQQTLKAAESEVLRSRAALASLVQEPAHHPAASVQTPHLNAKDVPPQWLAEDINAAQTQLAAEWSEIAARITKARAEIQRRLAEAGTVRELIAKLESTLPMARQREIDFQALAAQGDVSQHATQDRVRERIEMERDLGTQRARLQEANAALRESEHALSAYLAETARTLRQKEAEADLKRSQASQEQTKAAYREKLTTLTSPVAGTVQQLAVHTEGGVVTEAQALLVVVPDDVTVTAEVMLENKDIGFVQVGQEAEIKLETFLFTRYGTIPATVKTVTADAVTDEKKGAIFPVTLAVSSNTIDVDGKAIRLSPGMNLTAEIKTGRRRLIEYLLSPVQRAMNESLKER</sequence>
<dbReference type="GO" id="GO:0005886">
    <property type="term" value="C:plasma membrane"/>
    <property type="evidence" value="ECO:0007669"/>
    <property type="project" value="UniProtKB-SubCell"/>
</dbReference>
<dbReference type="OrthoDB" id="9775513at2"/>
<dbReference type="RefSeq" id="WP_114802504.1">
    <property type="nucleotide sequence ID" value="NZ_QQAV01000002.1"/>
</dbReference>
<dbReference type="GO" id="GO:0009306">
    <property type="term" value="P:protein secretion"/>
    <property type="evidence" value="ECO:0007669"/>
    <property type="project" value="InterPro"/>
</dbReference>
<evidence type="ECO:0000256" key="1">
    <source>
        <dbReference type="ARBA" id="ARBA00004377"/>
    </source>
</evidence>
<dbReference type="NCBIfam" id="TIGR01843">
    <property type="entry name" value="type_I_hlyD"/>
    <property type="match status" value="1"/>
</dbReference>
<reference evidence="12 13" key="1">
    <citation type="submission" date="2018-07" db="EMBL/GenBank/DDBJ databases">
        <title>Genomic Encyclopedia of Type Strains, Phase IV (KMG-IV): sequencing the most valuable type-strain genomes for metagenomic binning, comparative biology and taxonomic classification.</title>
        <authorList>
            <person name="Goeker M."/>
        </authorList>
    </citation>
    <scope>NUCLEOTIDE SEQUENCE [LARGE SCALE GENOMIC DNA]</scope>
    <source>
        <strain evidence="12 13">DSM 21352</strain>
    </source>
</reference>
<dbReference type="AlphaFoldDB" id="A0A370FM89"/>
<evidence type="ECO:0000313" key="12">
    <source>
        <dbReference type="EMBL" id="RDI27499.1"/>
    </source>
</evidence>
<proteinExistence type="inferred from homology"/>
<evidence type="ECO:0000256" key="9">
    <source>
        <dbReference type="RuleBase" id="RU365093"/>
    </source>
</evidence>
<evidence type="ECO:0000256" key="4">
    <source>
        <dbReference type="ARBA" id="ARBA00022475"/>
    </source>
</evidence>
<dbReference type="Gene3D" id="2.40.30.170">
    <property type="match status" value="1"/>
</dbReference>
<keyword evidence="3 9" id="KW-0813">Transport</keyword>
<dbReference type="PRINTS" id="PR01490">
    <property type="entry name" value="RTXTOXIND"/>
</dbReference>
<evidence type="ECO:0000256" key="3">
    <source>
        <dbReference type="ARBA" id="ARBA00022448"/>
    </source>
</evidence>
<comment type="similarity">
    <text evidence="2 9">Belongs to the membrane fusion protein (MFP) (TC 8.A.1) family.</text>
</comment>
<keyword evidence="13" id="KW-1185">Reference proteome</keyword>
<organism evidence="12 13">
    <name type="scientific">Pseudacidovorax intermedius</name>
    <dbReference type="NCBI Taxonomy" id="433924"/>
    <lineage>
        <taxon>Bacteria</taxon>
        <taxon>Pseudomonadati</taxon>
        <taxon>Pseudomonadota</taxon>
        <taxon>Betaproteobacteria</taxon>
        <taxon>Burkholderiales</taxon>
        <taxon>Comamonadaceae</taxon>
        <taxon>Pseudacidovorax</taxon>
    </lineage>
</organism>
<comment type="subcellular location">
    <subcellularLocation>
        <location evidence="1 9">Cell inner membrane</location>
        <topology evidence="1 9">Single-pass membrane protein</topology>
    </subcellularLocation>
</comment>
<dbReference type="InterPro" id="IPR006144">
    <property type="entry name" value="Secretion_HlyD_CS"/>
</dbReference>
<dbReference type="InterPro" id="IPR058982">
    <property type="entry name" value="Beta-barrel_AprE"/>
</dbReference>
<evidence type="ECO:0000256" key="5">
    <source>
        <dbReference type="ARBA" id="ARBA00022519"/>
    </source>
</evidence>
<name>A0A370FM89_9BURK</name>
<evidence type="ECO:0000256" key="2">
    <source>
        <dbReference type="ARBA" id="ARBA00009477"/>
    </source>
</evidence>
<keyword evidence="6" id="KW-0812">Transmembrane</keyword>
<keyword evidence="4 9" id="KW-1003">Cell membrane</keyword>
<evidence type="ECO:0000256" key="6">
    <source>
        <dbReference type="ARBA" id="ARBA00022692"/>
    </source>
</evidence>